<dbReference type="STRING" id="6945.B7P587"/>
<accession>A0A1S4LKW7</accession>
<dbReference type="EMBL" id="ABJB010282384">
    <property type="status" value="NOT_ANNOTATED_CDS"/>
    <property type="molecule type" value="Genomic_DNA"/>
</dbReference>
<evidence type="ECO:0000256" key="1">
    <source>
        <dbReference type="SAM" id="MobiDB-lite"/>
    </source>
</evidence>
<dbReference type="VEuPathDB" id="VectorBase:ISCP_001885"/>
<organism evidence="2 3">
    <name type="scientific">Ixodes scapularis</name>
    <name type="common">Black-legged tick</name>
    <name type="synonym">Deer tick</name>
    <dbReference type="NCBI Taxonomy" id="6945"/>
    <lineage>
        <taxon>Eukaryota</taxon>
        <taxon>Metazoa</taxon>
        <taxon>Ecdysozoa</taxon>
        <taxon>Arthropoda</taxon>
        <taxon>Chelicerata</taxon>
        <taxon>Arachnida</taxon>
        <taxon>Acari</taxon>
        <taxon>Parasitiformes</taxon>
        <taxon>Ixodida</taxon>
        <taxon>Ixodoidea</taxon>
        <taxon>Ixodidae</taxon>
        <taxon>Ixodinae</taxon>
        <taxon>Ixodes</taxon>
    </lineage>
</organism>
<feature type="region of interest" description="Disordered" evidence="1">
    <location>
        <begin position="34"/>
        <end position="59"/>
    </location>
</feature>
<protein>
    <submittedName>
        <fullName evidence="2">Uncharacterized protein</fullName>
    </submittedName>
</protein>
<dbReference type="EnsemblMetazoa" id="ISCW015621-RA">
    <property type="protein sequence ID" value="ISCW015621-PA"/>
    <property type="gene ID" value="ISCW015621"/>
</dbReference>
<proteinExistence type="predicted"/>
<dbReference type="VEuPathDB" id="VectorBase:ISCW015621"/>
<evidence type="ECO:0000313" key="2">
    <source>
        <dbReference type="EnsemblMetazoa" id="ISCW015621-PA"/>
    </source>
</evidence>
<evidence type="ECO:0000313" key="3">
    <source>
        <dbReference type="Proteomes" id="UP000001555"/>
    </source>
</evidence>
<dbReference type="Proteomes" id="UP000001555">
    <property type="component" value="Unassembled WGS sequence"/>
</dbReference>
<dbReference type="VEuPathDB" id="VectorBase:ISCI015621"/>
<dbReference type="EMBL" id="ABJB010427961">
    <property type="status" value="NOT_ANNOTATED_CDS"/>
    <property type="molecule type" value="Genomic_DNA"/>
</dbReference>
<dbReference type="PaxDb" id="6945-B7P587"/>
<keyword evidence="3" id="KW-1185">Reference proteome</keyword>
<reference evidence="3" key="1">
    <citation type="submission" date="2008-03" db="EMBL/GenBank/DDBJ databases">
        <title>Annotation of Ixodes scapularis.</title>
        <authorList>
            <consortium name="Ixodes scapularis Genome Project Consortium"/>
            <person name="Caler E."/>
            <person name="Hannick L.I."/>
            <person name="Bidwell S."/>
            <person name="Joardar V."/>
            <person name="Thiagarajan M."/>
            <person name="Amedeo P."/>
            <person name="Galinsky K.J."/>
            <person name="Schobel S."/>
            <person name="Inman J."/>
            <person name="Hostetler J."/>
            <person name="Miller J."/>
            <person name="Hammond M."/>
            <person name="Megy K."/>
            <person name="Lawson D."/>
            <person name="Kodira C."/>
            <person name="Sutton G."/>
            <person name="Meyer J."/>
            <person name="Hill C.A."/>
            <person name="Birren B."/>
            <person name="Nene V."/>
            <person name="Collins F."/>
            <person name="Alarcon-Chaidez F."/>
            <person name="Wikel S."/>
            <person name="Strausberg R."/>
        </authorList>
    </citation>
    <scope>NUCLEOTIDE SEQUENCE [LARGE SCALE GENOMIC DNA]</scope>
    <source>
        <strain evidence="3">Wikel</strain>
    </source>
</reference>
<dbReference type="OrthoDB" id="6418985at2759"/>
<feature type="compositionally biased region" description="Basic and acidic residues" evidence="1">
    <location>
        <begin position="48"/>
        <end position="59"/>
    </location>
</feature>
<dbReference type="EMBL" id="ABJB010526406">
    <property type="status" value="NOT_ANNOTATED_CDS"/>
    <property type="molecule type" value="Genomic_DNA"/>
</dbReference>
<dbReference type="HOGENOM" id="CLU_730706_0_0_1"/>
<reference evidence="2" key="2">
    <citation type="submission" date="2020-05" db="UniProtKB">
        <authorList>
            <consortium name="EnsemblMetazoa"/>
        </authorList>
    </citation>
    <scope>IDENTIFICATION</scope>
    <source>
        <strain evidence="2">wikel</strain>
    </source>
</reference>
<name>A0A1S4LKW7_IXOSC</name>
<sequence length="379" mass="41511">MRSCLQCVFSYEGLAQSWNELVKDGELQAVSEDTGASACPCPSCPPSADREASERDRDPALTSRTLIDAWAWGPQPSLDQLKACLKTLVSEQYQLGSEAAASTLSSVRLKQQLAVAKRYYVALVRRRRGGATLLPHSPSLQSGNLQSPDVRGAKMPCEQPMQALARVGSRAALSFAFAFLKRAWRSGEDSDLCGELLRESLEALRAMPEASLFHEEAVSPVWLEVVDRADNFLRSVVLGCVFRASCCRRFPVPDQQLALSLLLELSIQRGTLSHLLGGVLLLLQLWDSGKYELDNRTVSHGTSVPLVTLLRRFQDIGCLRQKPGEGCTLTDGVPVVSPTECLLSLLTLPEDESLSVDLQQCAMVVMCHLDRLAAPYLPQ</sequence>